<accession>A0A078LAE9</accession>
<evidence type="ECO:0000313" key="1">
    <source>
        <dbReference type="EMBL" id="CDZ82262.1"/>
    </source>
</evidence>
<protein>
    <recommendedName>
        <fullName evidence="2">DUF3486 family protein</fullName>
    </recommendedName>
</protein>
<dbReference type="EMBL" id="LK931336">
    <property type="protein sequence ID" value="CDZ82262.1"/>
    <property type="molecule type" value="Genomic_DNA"/>
</dbReference>
<name>A0A078LAE9_CITKO</name>
<proteinExistence type="predicted"/>
<dbReference type="AlphaFoldDB" id="A0A078LAE9"/>
<dbReference type="InterPro" id="IPR021874">
    <property type="entry name" value="Phage_Mu_Gp27"/>
</dbReference>
<evidence type="ECO:0008006" key="2">
    <source>
        <dbReference type="Google" id="ProtNLM"/>
    </source>
</evidence>
<dbReference type="PATRIC" id="fig|545.12.peg.322"/>
<sequence length="180" mass="20091">MGRHSSIDSLPKEVRRWLERALTENNFTGYAELESLLKEKGYSITRSSLQRFGYKMEQQLARVRAATEAARLLAREAGDDPDDRSAGLITLVQTEMTDILMRLQESRENDDPFARAKLLATASKNIATLTRASVNLKRYQAEVRERVERAAAAAEKIARKGGLSAEAVQALRREILGVAS</sequence>
<gene>
    <name evidence="1" type="ORF">BN1086_00334</name>
</gene>
<organism evidence="1">
    <name type="scientific">Citrobacter koseri</name>
    <name type="common">Citrobacter diversus</name>
    <dbReference type="NCBI Taxonomy" id="545"/>
    <lineage>
        <taxon>Bacteria</taxon>
        <taxon>Pseudomonadati</taxon>
        <taxon>Pseudomonadota</taxon>
        <taxon>Gammaproteobacteria</taxon>
        <taxon>Enterobacterales</taxon>
        <taxon>Enterobacteriaceae</taxon>
        <taxon>Citrobacter</taxon>
    </lineage>
</organism>
<reference evidence="1" key="1">
    <citation type="submission" date="2014-06" db="EMBL/GenBank/DDBJ databases">
        <authorList>
            <person name="Urmite Genomes Urmite Genomes"/>
        </authorList>
    </citation>
    <scope>NUCLEOTIDE SEQUENCE</scope>
</reference>
<dbReference type="Pfam" id="PF11985">
    <property type="entry name" value="Phage_Mu_Gp27"/>
    <property type="match status" value="1"/>
</dbReference>